<dbReference type="SUPFAM" id="SSF47807">
    <property type="entry name" value="5' to 3' exonuclease, C-terminal subdomain"/>
    <property type="match status" value="1"/>
</dbReference>
<dbReference type="SMART" id="SM00279">
    <property type="entry name" value="HhH2"/>
    <property type="match status" value="1"/>
</dbReference>
<evidence type="ECO:0000256" key="1">
    <source>
        <dbReference type="ARBA" id="ARBA00022722"/>
    </source>
</evidence>
<dbReference type="GO" id="GO:0008409">
    <property type="term" value="F:5'-3' exonuclease activity"/>
    <property type="evidence" value="ECO:0007669"/>
    <property type="project" value="InterPro"/>
</dbReference>
<dbReference type="GO" id="GO:0003677">
    <property type="term" value="F:DNA binding"/>
    <property type="evidence" value="ECO:0007669"/>
    <property type="project" value="UniProtKB-KW"/>
</dbReference>
<dbReference type="AlphaFoldDB" id="A0A9D1K9F2"/>
<dbReference type="Pfam" id="PF01367">
    <property type="entry name" value="5_3_exonuc"/>
    <property type="match status" value="1"/>
</dbReference>
<dbReference type="FunFam" id="1.10.150.20:FF:000003">
    <property type="entry name" value="DNA polymerase I"/>
    <property type="match status" value="1"/>
</dbReference>
<dbReference type="Gene3D" id="1.20.1060.10">
    <property type="entry name" value="Taq DNA Polymerase, Chain T, domain 4"/>
    <property type="match status" value="1"/>
</dbReference>
<evidence type="ECO:0000313" key="9">
    <source>
        <dbReference type="Proteomes" id="UP000886893"/>
    </source>
</evidence>
<dbReference type="EMBL" id="DVKI01000063">
    <property type="protein sequence ID" value="HIT17142.1"/>
    <property type="molecule type" value="Genomic_DNA"/>
</dbReference>
<dbReference type="CDD" id="cd09898">
    <property type="entry name" value="H3TH_53EXO"/>
    <property type="match status" value="1"/>
</dbReference>
<dbReference type="InterPro" id="IPR012337">
    <property type="entry name" value="RNaseH-like_sf"/>
</dbReference>
<dbReference type="GO" id="GO:0017108">
    <property type="term" value="F:5'-flap endonuclease activity"/>
    <property type="evidence" value="ECO:0007669"/>
    <property type="project" value="InterPro"/>
</dbReference>
<dbReference type="InterPro" id="IPR054690">
    <property type="entry name" value="DNA_polI_exonuclease"/>
</dbReference>
<reference evidence="8" key="2">
    <citation type="journal article" date="2021" name="PeerJ">
        <title>Extensive microbial diversity within the chicken gut microbiome revealed by metagenomics and culture.</title>
        <authorList>
            <person name="Gilroy R."/>
            <person name="Ravi A."/>
            <person name="Getino M."/>
            <person name="Pursley I."/>
            <person name="Horton D.L."/>
            <person name="Alikhan N.F."/>
            <person name="Baker D."/>
            <person name="Gharbi K."/>
            <person name="Hall N."/>
            <person name="Watson M."/>
            <person name="Adriaenssens E.M."/>
            <person name="Foster-Nyarko E."/>
            <person name="Jarju S."/>
            <person name="Secka A."/>
            <person name="Antonio M."/>
            <person name="Oren A."/>
            <person name="Chaudhuri R.R."/>
            <person name="La Ragione R."/>
            <person name="Hildebrand F."/>
            <person name="Pallen M.J."/>
        </authorList>
    </citation>
    <scope>NUCLEOTIDE SEQUENCE</scope>
    <source>
        <strain evidence="8">14508</strain>
    </source>
</reference>
<dbReference type="Proteomes" id="UP000886893">
    <property type="component" value="Unassembled WGS sequence"/>
</dbReference>
<organism evidence="8 9">
    <name type="scientific">Candidatus Caccosoma faecigallinarum</name>
    <dbReference type="NCBI Taxonomy" id="2840720"/>
    <lineage>
        <taxon>Bacteria</taxon>
        <taxon>Bacillati</taxon>
        <taxon>Bacillota</taxon>
        <taxon>Bacillota incertae sedis</taxon>
        <taxon>Candidatus Caccosoma</taxon>
    </lineage>
</organism>
<feature type="domain" description="5'-3' exonuclease" evidence="7">
    <location>
        <begin position="2"/>
        <end position="262"/>
    </location>
</feature>
<dbReference type="SMART" id="SM00475">
    <property type="entry name" value="53EXOc"/>
    <property type="match status" value="1"/>
</dbReference>
<dbReference type="SUPFAM" id="SSF88723">
    <property type="entry name" value="PIN domain-like"/>
    <property type="match status" value="1"/>
</dbReference>
<dbReference type="PANTHER" id="PTHR42646">
    <property type="entry name" value="FLAP ENDONUCLEASE XNI"/>
    <property type="match status" value="1"/>
</dbReference>
<keyword evidence="1" id="KW-0540">Nuclease</keyword>
<dbReference type="GO" id="GO:0033567">
    <property type="term" value="P:DNA replication, Okazaki fragment processing"/>
    <property type="evidence" value="ECO:0007669"/>
    <property type="project" value="InterPro"/>
</dbReference>
<keyword evidence="3" id="KW-0238">DNA-binding</keyword>
<dbReference type="Gene3D" id="3.30.420.10">
    <property type="entry name" value="Ribonuclease H-like superfamily/Ribonuclease H"/>
    <property type="match status" value="1"/>
</dbReference>
<dbReference type="Gene3D" id="1.10.150.20">
    <property type="entry name" value="5' to 3' exonuclease, C-terminal subdomain"/>
    <property type="match status" value="1"/>
</dbReference>
<dbReference type="Pfam" id="PF00476">
    <property type="entry name" value="DNA_pol_A"/>
    <property type="match status" value="1"/>
</dbReference>
<dbReference type="InterPro" id="IPR001098">
    <property type="entry name" value="DNA-dir_DNA_pol_A_palm_dom"/>
</dbReference>
<evidence type="ECO:0000256" key="2">
    <source>
        <dbReference type="ARBA" id="ARBA00022801"/>
    </source>
</evidence>
<accession>A0A9D1K9F2</accession>
<reference evidence="8" key="1">
    <citation type="submission" date="2020-10" db="EMBL/GenBank/DDBJ databases">
        <authorList>
            <person name="Gilroy R."/>
        </authorList>
    </citation>
    <scope>NUCLEOTIDE SEQUENCE</scope>
    <source>
        <strain evidence="8">14508</strain>
    </source>
</reference>
<feature type="coiled-coil region" evidence="6">
    <location>
        <begin position="482"/>
        <end position="509"/>
    </location>
</feature>
<evidence type="ECO:0000256" key="5">
    <source>
        <dbReference type="ARBA" id="ARBA00050026"/>
    </source>
</evidence>
<dbReference type="InterPro" id="IPR038969">
    <property type="entry name" value="FEN"/>
</dbReference>
<dbReference type="InterPro" id="IPR020046">
    <property type="entry name" value="5-3_exonucl_a-hlix_arch_N"/>
</dbReference>
<comment type="function">
    <text evidence="4">5'-3' exonuclease acting preferentially on double-stranded DNA.</text>
</comment>
<dbReference type="PANTHER" id="PTHR42646:SF2">
    <property type="entry name" value="5'-3' EXONUCLEASE FAMILY PROTEIN"/>
    <property type="match status" value="1"/>
</dbReference>
<dbReference type="GO" id="GO:0003887">
    <property type="term" value="F:DNA-directed DNA polymerase activity"/>
    <property type="evidence" value="ECO:0007669"/>
    <property type="project" value="InterPro"/>
</dbReference>
<evidence type="ECO:0000313" key="8">
    <source>
        <dbReference type="EMBL" id="HIT17142.1"/>
    </source>
</evidence>
<dbReference type="Pfam" id="PF02739">
    <property type="entry name" value="5_3_exonuc_N"/>
    <property type="match status" value="1"/>
</dbReference>
<feature type="non-terminal residue" evidence="8">
    <location>
        <position position="584"/>
    </location>
</feature>
<dbReference type="InterPro" id="IPR002421">
    <property type="entry name" value="5-3_exonuclease"/>
</dbReference>
<evidence type="ECO:0000259" key="7">
    <source>
        <dbReference type="SMART" id="SM00475"/>
    </source>
</evidence>
<dbReference type="Pfam" id="PF22619">
    <property type="entry name" value="DNA_polI_exo1"/>
    <property type="match status" value="1"/>
</dbReference>
<evidence type="ECO:0000256" key="4">
    <source>
        <dbReference type="ARBA" id="ARBA00049957"/>
    </source>
</evidence>
<dbReference type="InterPro" id="IPR043502">
    <property type="entry name" value="DNA/RNA_pol_sf"/>
</dbReference>
<protein>
    <recommendedName>
        <fullName evidence="5">5'-3' exonuclease</fullName>
    </recommendedName>
</protein>
<keyword evidence="2" id="KW-0378">Hydrolase</keyword>
<dbReference type="InterPro" id="IPR020045">
    <property type="entry name" value="DNA_polI_H3TH"/>
</dbReference>
<dbReference type="SUPFAM" id="SSF53098">
    <property type="entry name" value="Ribonuclease H-like"/>
    <property type="match status" value="1"/>
</dbReference>
<comment type="caution">
    <text evidence="8">The sequence shown here is derived from an EMBL/GenBank/DDBJ whole genome shotgun (WGS) entry which is preliminary data.</text>
</comment>
<name>A0A9D1K9F2_9FIRM</name>
<dbReference type="Gene3D" id="3.40.50.1010">
    <property type="entry name" value="5'-nuclease"/>
    <property type="match status" value="1"/>
</dbReference>
<dbReference type="CDD" id="cd06140">
    <property type="entry name" value="DNA_polA_I_Bacillus_like_exo"/>
    <property type="match status" value="1"/>
</dbReference>
<keyword evidence="6" id="KW-0175">Coiled coil</keyword>
<dbReference type="InterPro" id="IPR036279">
    <property type="entry name" value="5-3_exonuclease_C_sf"/>
</dbReference>
<dbReference type="InterPro" id="IPR008918">
    <property type="entry name" value="HhH2"/>
</dbReference>
<dbReference type="InterPro" id="IPR029060">
    <property type="entry name" value="PIN-like_dom_sf"/>
</dbReference>
<proteinExistence type="predicted"/>
<dbReference type="CDD" id="cd09859">
    <property type="entry name" value="PIN_53EXO"/>
    <property type="match status" value="1"/>
</dbReference>
<dbReference type="SUPFAM" id="SSF56672">
    <property type="entry name" value="DNA/RNA polymerases"/>
    <property type="match status" value="1"/>
</dbReference>
<dbReference type="InterPro" id="IPR036397">
    <property type="entry name" value="RNaseH_sf"/>
</dbReference>
<sequence>MKKLVLIDGNALIFRAFYATANRMTRSVDQTPTNALYLFASIILKLIENHDFDEMIVALDSPGKKIRHQAFDDYKANRKQIPDELKLQFPLIKEFLSLTNIETIEIEGYEADDILGSLACKAQKEGWLVQIFTGDRDLLQLIDDHIQIHMMRKGLSEVEVFDANHLDEVYHIQPKQIIDVKALMGDASDNIPGVKGIGEKTAFDLIIRFGSVQEVYQHVDELKGKLKEKLIEGKESALLSYQLATIDTHMQIDFDLQDAKYESYNPVALHEFFKKYDIKSLMKYTKESQASYFSCEVSIVQKVSPSLLQPHAMIYIDFDGDNYHYKDLRGVAISTGNRCEYISKDCLLFDFDFIDYLQNKAIEKSVYDIKKSCILLEKLNIFPQGFSFDILLANYLLNQNINEDVQTLLSMYQISLTPLNKQATFEEIASYAGSIASACFSIQEEVKRRIQQIDNEKLLYEVEQPLALILKKMEQFGVLVDVQLLDTLSKEYEQKINLLEQEIHHLANNDDLNINSSKQLADLLYRQLQLPCNKKMSTSADDLIKIQDLHPIVPKILEYRKYTKLLNTYIDAFYTYKDEHHRIH</sequence>
<evidence type="ECO:0000256" key="3">
    <source>
        <dbReference type="ARBA" id="ARBA00023125"/>
    </source>
</evidence>
<gene>
    <name evidence="8" type="ORF">IAD04_02020</name>
</gene>
<evidence type="ECO:0000256" key="6">
    <source>
        <dbReference type="SAM" id="Coils"/>
    </source>
</evidence>